<reference evidence="2" key="1">
    <citation type="submission" date="2019-10" db="EMBL/GenBank/DDBJ databases">
        <title>Draft genome sequece of Microseira wollei NIES-4236.</title>
        <authorList>
            <person name="Yamaguchi H."/>
            <person name="Suzuki S."/>
            <person name="Kawachi M."/>
        </authorList>
    </citation>
    <scope>NUCLEOTIDE SEQUENCE</scope>
    <source>
        <strain evidence="2">NIES-4236</strain>
    </source>
</reference>
<evidence type="ECO:0000313" key="2">
    <source>
        <dbReference type="EMBL" id="GET37758.1"/>
    </source>
</evidence>
<keyword evidence="1" id="KW-0472">Membrane</keyword>
<sequence length="626" mass="69844">MNPKNQLKYWMFAGFLSALFIHGWIQFNPNQWLSFLGNYPAQAEESEAIPLKNFNNAPIPDFEQITLGNLPPFETSGSAELPNGQTRSWNAGQNPSQIFTLGDFEAAFKLQKFDLNQIGQIAGIRIDVIKLSDFKLLETQNIQDLVKAMPQLLTKTLGEMPPIQEIVAQVLPPGWSPDRTLGEILSQNPQVQFTQLGQIDLSKYRLTQIPGIETVPLEAFNNWQSTPINGVPGLSRVPLSEFPNAPAPVGNMVALMDVPLQQIEQDRQKRVISGSQQEGFNVPCDKDCMHVELAQGGLQGALWIGKTQLVKGGFGPLGQLNSGKEPAGRHPFGDGFKVVVESVDEAKGTATLAMYFRICQRGMPDLGCSPYFLGPLPLMVVKEKPPIFVGSAAISTLESFRQTEALGLLNQILEKAKTDEIQVGDYLISRRRNLENGKGQLCLKKGDRELVKYPVQKTPQGLIKQVDKINLTQWDWQQIQFIYRNTKSLNALDTSLAGSVGNQDSLPFVSQIKVPLHPDLKKAWEYLNQHGWSANTQAGNDRIKATLEQSKGRLRVAEQQELYYKCLLHHQELMSAPNPIQLPSIQEVMKDLERWRKEAISAHYTPTQHQAINREKAADTQAEIAL</sequence>
<organism evidence="2 3">
    <name type="scientific">Microseira wollei NIES-4236</name>
    <dbReference type="NCBI Taxonomy" id="2530354"/>
    <lineage>
        <taxon>Bacteria</taxon>
        <taxon>Bacillati</taxon>
        <taxon>Cyanobacteriota</taxon>
        <taxon>Cyanophyceae</taxon>
        <taxon>Oscillatoriophycideae</taxon>
        <taxon>Aerosakkonematales</taxon>
        <taxon>Aerosakkonemataceae</taxon>
        <taxon>Microseira</taxon>
    </lineage>
</organism>
<name>A0AAV3X6K8_9CYAN</name>
<dbReference type="EMBL" id="BLAY01000033">
    <property type="protein sequence ID" value="GET37758.1"/>
    <property type="molecule type" value="Genomic_DNA"/>
</dbReference>
<dbReference type="RefSeq" id="WP_226579767.1">
    <property type="nucleotide sequence ID" value="NZ_BLAY01000033.1"/>
</dbReference>
<keyword evidence="1" id="KW-0812">Transmembrane</keyword>
<protein>
    <submittedName>
        <fullName evidence="2">Uncharacterized protein</fullName>
    </submittedName>
</protein>
<accession>A0AAV3X6K8</accession>
<evidence type="ECO:0000313" key="3">
    <source>
        <dbReference type="Proteomes" id="UP001050975"/>
    </source>
</evidence>
<feature type="transmembrane region" description="Helical" evidence="1">
    <location>
        <begin position="7"/>
        <end position="25"/>
    </location>
</feature>
<gene>
    <name evidence="2" type="ORF">MiSe_25120</name>
</gene>
<evidence type="ECO:0000256" key="1">
    <source>
        <dbReference type="SAM" id="Phobius"/>
    </source>
</evidence>
<keyword evidence="1" id="KW-1133">Transmembrane helix</keyword>
<proteinExistence type="predicted"/>
<dbReference type="AlphaFoldDB" id="A0AAV3X6K8"/>
<dbReference type="Proteomes" id="UP001050975">
    <property type="component" value="Unassembled WGS sequence"/>
</dbReference>
<comment type="caution">
    <text evidence="2">The sequence shown here is derived from an EMBL/GenBank/DDBJ whole genome shotgun (WGS) entry which is preliminary data.</text>
</comment>
<keyword evidence="3" id="KW-1185">Reference proteome</keyword>